<dbReference type="PANTHER" id="PTHR24216">
    <property type="entry name" value="PAXILLIN-RELATED"/>
    <property type="match status" value="1"/>
</dbReference>
<gene>
    <name evidence="3" type="ORF">HYH03_009025</name>
</gene>
<keyword evidence="4" id="KW-1185">Reference proteome</keyword>
<accession>A0A836BYU1</accession>
<evidence type="ECO:0000256" key="2">
    <source>
        <dbReference type="SAM" id="SignalP"/>
    </source>
</evidence>
<keyword evidence="2" id="KW-0732">Signal</keyword>
<evidence type="ECO:0000313" key="4">
    <source>
        <dbReference type="Proteomes" id="UP000612055"/>
    </source>
</evidence>
<name>A0A836BYU1_9CHLO</name>
<feature type="signal peptide" evidence="2">
    <location>
        <begin position="1"/>
        <end position="37"/>
    </location>
</feature>
<feature type="region of interest" description="Disordered" evidence="1">
    <location>
        <begin position="305"/>
        <end position="360"/>
    </location>
</feature>
<reference evidence="3" key="1">
    <citation type="journal article" date="2020" name="bioRxiv">
        <title>Comparative genomics of Chlamydomonas.</title>
        <authorList>
            <person name="Craig R.J."/>
            <person name="Hasan A.R."/>
            <person name="Ness R.W."/>
            <person name="Keightley P.D."/>
        </authorList>
    </citation>
    <scope>NUCLEOTIDE SEQUENCE</scope>
    <source>
        <strain evidence="3">CCAP 11/70</strain>
    </source>
</reference>
<dbReference type="AlphaFoldDB" id="A0A836BYU1"/>
<feature type="compositionally biased region" description="Pro residues" evidence="1">
    <location>
        <begin position="305"/>
        <end position="359"/>
    </location>
</feature>
<evidence type="ECO:0000313" key="3">
    <source>
        <dbReference type="EMBL" id="KAG2492609.1"/>
    </source>
</evidence>
<organism evidence="3 4">
    <name type="scientific">Edaphochlamys debaryana</name>
    <dbReference type="NCBI Taxonomy" id="47281"/>
    <lineage>
        <taxon>Eukaryota</taxon>
        <taxon>Viridiplantae</taxon>
        <taxon>Chlorophyta</taxon>
        <taxon>core chlorophytes</taxon>
        <taxon>Chlorophyceae</taxon>
        <taxon>CS clade</taxon>
        <taxon>Chlamydomonadales</taxon>
        <taxon>Chlamydomonadales incertae sedis</taxon>
        <taxon>Edaphochlamys</taxon>
    </lineage>
</organism>
<protein>
    <submittedName>
        <fullName evidence="3">Uncharacterized protein</fullName>
    </submittedName>
</protein>
<dbReference type="PRINTS" id="PR01217">
    <property type="entry name" value="PRICHEXTENSN"/>
</dbReference>
<dbReference type="PANTHER" id="PTHR24216:SF65">
    <property type="entry name" value="PAXILLIN-LIKE PROTEIN 1"/>
    <property type="match status" value="1"/>
</dbReference>
<evidence type="ECO:0000256" key="1">
    <source>
        <dbReference type="SAM" id="MobiDB-lite"/>
    </source>
</evidence>
<dbReference type="EMBL" id="JAEHOE010000043">
    <property type="protein sequence ID" value="KAG2492609.1"/>
    <property type="molecule type" value="Genomic_DNA"/>
</dbReference>
<proteinExistence type="predicted"/>
<feature type="chain" id="PRO_5032658390" evidence="2">
    <location>
        <begin position="38"/>
        <end position="519"/>
    </location>
</feature>
<dbReference type="OrthoDB" id="540040at2759"/>
<comment type="caution">
    <text evidence="3">The sequence shown here is derived from an EMBL/GenBank/DDBJ whole genome shotgun (WGS) entry which is preliminary data.</text>
</comment>
<dbReference type="Proteomes" id="UP000612055">
    <property type="component" value="Unassembled WGS sequence"/>
</dbReference>
<sequence>MAPPRLSRRTRAPRGPMVLLLLLLALCLAAAPRCTLAALEGELTFASVVRDLTPADCAVASSVLVDVLVSYNVPIDLAIPASFSLACRTWQSGPGGGSALRSALVLTATFDGLPFLDNLKTFSAAMRNEVLWRSLFLAINLGCGAEAFYTDVAAATGLTSETLVPPSPPRPPRPPFPPGLGPCILVVKAIRPVSWADPQACAKLTSGMTYTFAMGAAMAPNKTFVCLDDGSTNGVLLVVGTANSREDAQVVGRAFATPVLAAATAKMLGMGCGTLLSLEGATCDISVAYAAAQQPLIFGCFPSPPASPSPPAPPSPLPPVPSPPSPQPPSPQPPTPQPPSPPPRPPVAPPSPPKAPPPTVFLQVRITSPGSMLRFNCSAVRGALELAVLTAGVPTANVTCAVDYIAREVVARAAVQDTQSAALAATFLDPFLGAFITLGQLPCNSALDITITDTLYYLGLSCLSRPSPTPFTPAAQPSPAFNPATQPSPAFATSTVAAATQPPPVAAVAAVVPRQAAQA</sequence>